<proteinExistence type="predicted"/>
<comment type="caution">
    <text evidence="1">The sequence shown here is derived from an EMBL/GenBank/DDBJ whole genome shotgun (WGS) entry which is preliminary data.</text>
</comment>
<accession>A0A369KTX1</accession>
<protein>
    <submittedName>
        <fullName evidence="1">Uncharacterized protein</fullName>
    </submittedName>
</protein>
<dbReference type="Proteomes" id="UP000253934">
    <property type="component" value="Unassembled WGS sequence"/>
</dbReference>
<dbReference type="EMBL" id="QOVW01000023">
    <property type="protein sequence ID" value="RDB36820.1"/>
    <property type="molecule type" value="Genomic_DNA"/>
</dbReference>
<reference evidence="1" key="1">
    <citation type="submission" date="2018-04" db="EMBL/GenBank/DDBJ databases">
        <title>Draft genome sequence of the Candidatus Spirobacillus cienkowskii, a pathogen of freshwater Daphnia species, reconstructed from hemolymph metagenomic reads.</title>
        <authorList>
            <person name="Bresciani L."/>
            <person name="Lemos L.N."/>
            <person name="Wale N."/>
            <person name="Lin J.Y."/>
            <person name="Fernandes G.R."/>
            <person name="Duffy M.A."/>
            <person name="Rodrigues J.M."/>
        </authorList>
    </citation>
    <scope>NUCLEOTIDE SEQUENCE [LARGE SCALE GENOMIC DNA]</scope>
    <source>
        <strain evidence="1">Binning01</strain>
    </source>
</reference>
<feature type="non-terminal residue" evidence="1">
    <location>
        <position position="1"/>
    </location>
</feature>
<organism evidence="1 2">
    <name type="scientific">Spirobacillus cienkowskii</name>
    <dbReference type="NCBI Taxonomy" id="495820"/>
    <lineage>
        <taxon>Bacteria</taxon>
        <taxon>Pseudomonadati</taxon>
        <taxon>Bdellovibrionota</taxon>
        <taxon>Oligoflexia</taxon>
        <taxon>Silvanigrellales</taxon>
        <taxon>Spirobacillus</taxon>
    </lineage>
</organism>
<keyword evidence="2" id="KW-1185">Reference proteome</keyword>
<name>A0A369KTX1_9BACT</name>
<evidence type="ECO:0000313" key="1">
    <source>
        <dbReference type="EMBL" id="RDB36820.1"/>
    </source>
</evidence>
<dbReference type="AlphaFoldDB" id="A0A369KTX1"/>
<gene>
    <name evidence="1" type="ORF">DCC88_03065</name>
</gene>
<evidence type="ECO:0000313" key="2">
    <source>
        <dbReference type="Proteomes" id="UP000253934"/>
    </source>
</evidence>
<sequence length="82" mass="9577">FLFFAKNLFEDGIHFGVKNIDRFGLEHKNPLTINTLFLISLRNYSLQTANTTCCELHVQFTLEARHLLIAMFFPVNCMKIKK</sequence>